<feature type="domain" description="GS beta-grasp" evidence="7">
    <location>
        <begin position="15"/>
        <end position="107"/>
    </location>
</feature>
<evidence type="ECO:0000313" key="11">
    <source>
        <dbReference type="Proteomes" id="UP000037269"/>
    </source>
</evidence>
<dbReference type="SUPFAM" id="SSF54368">
    <property type="entry name" value="Glutamine synthetase, N-terminal domain"/>
    <property type="match status" value="1"/>
</dbReference>
<evidence type="ECO:0000256" key="6">
    <source>
        <dbReference type="RuleBase" id="RU000384"/>
    </source>
</evidence>
<dbReference type="SUPFAM" id="SSF55931">
    <property type="entry name" value="Glutamine synthetase/guanido kinase"/>
    <property type="match status" value="1"/>
</dbReference>
<dbReference type="STRING" id="47500.AF333_20595"/>
<keyword evidence="2" id="KW-0436">Ligase</keyword>
<dbReference type="EMBL" id="LGUG01000004">
    <property type="protein sequence ID" value="KON97509.1"/>
    <property type="molecule type" value="Genomic_DNA"/>
</dbReference>
<dbReference type="SMART" id="SM01230">
    <property type="entry name" value="Gln-synt_C"/>
    <property type="match status" value="1"/>
</dbReference>
<name>A0A0D1Y2E7_ANEMI</name>
<evidence type="ECO:0000256" key="4">
    <source>
        <dbReference type="ARBA" id="ARBA00022840"/>
    </source>
</evidence>
<reference evidence="10 12" key="2">
    <citation type="submission" date="2016-10" db="EMBL/GenBank/DDBJ databases">
        <authorList>
            <person name="de Groot N.N."/>
        </authorList>
    </citation>
    <scope>NUCLEOTIDE SEQUENCE [LARGE SCALE GENOMIC DNA]</scope>
    <source>
        <strain evidence="10 12">DSM 2895</strain>
    </source>
</reference>
<evidence type="ECO:0000256" key="3">
    <source>
        <dbReference type="ARBA" id="ARBA00022741"/>
    </source>
</evidence>
<dbReference type="InterPro" id="IPR008146">
    <property type="entry name" value="Gln_synth_cat_dom"/>
</dbReference>
<organism evidence="9 11">
    <name type="scientific">Aneurinibacillus migulanus</name>
    <name type="common">Bacillus migulanus</name>
    <dbReference type="NCBI Taxonomy" id="47500"/>
    <lineage>
        <taxon>Bacteria</taxon>
        <taxon>Bacillati</taxon>
        <taxon>Bacillota</taxon>
        <taxon>Bacilli</taxon>
        <taxon>Bacillales</taxon>
        <taxon>Paenibacillaceae</taxon>
        <taxon>Aneurinibacillus group</taxon>
        <taxon>Aneurinibacillus</taxon>
    </lineage>
</organism>
<dbReference type="Pfam" id="PF16952">
    <property type="entry name" value="Gln-synt_N_2"/>
    <property type="match status" value="1"/>
</dbReference>
<keyword evidence="4" id="KW-0067">ATP-binding</keyword>
<dbReference type="InterPro" id="IPR008147">
    <property type="entry name" value="Gln_synt_N"/>
</dbReference>
<dbReference type="OrthoDB" id="9807095at2"/>
<dbReference type="PROSITE" id="PS51987">
    <property type="entry name" value="GS_CATALYTIC"/>
    <property type="match status" value="1"/>
</dbReference>
<keyword evidence="3" id="KW-0547">Nucleotide-binding</keyword>
<evidence type="ECO:0000313" key="10">
    <source>
        <dbReference type="EMBL" id="SDK40274.1"/>
    </source>
</evidence>
<dbReference type="Gene3D" id="3.30.590.10">
    <property type="entry name" value="Glutamine synthetase/guanido kinase, catalytic domain"/>
    <property type="match status" value="1"/>
</dbReference>
<dbReference type="GO" id="GO:0004356">
    <property type="term" value="F:glutamine synthetase activity"/>
    <property type="evidence" value="ECO:0007669"/>
    <property type="project" value="InterPro"/>
</dbReference>
<comment type="similarity">
    <text evidence="1 5 6">Belongs to the glutamine synthetase family.</text>
</comment>
<dbReference type="Proteomes" id="UP000182836">
    <property type="component" value="Unassembled WGS sequence"/>
</dbReference>
<feature type="domain" description="GS catalytic" evidence="8">
    <location>
        <begin position="114"/>
        <end position="449"/>
    </location>
</feature>
<dbReference type="PANTHER" id="PTHR43785:SF12">
    <property type="entry name" value="TYPE-1 GLUTAMINE SYNTHETASE 2"/>
    <property type="match status" value="1"/>
</dbReference>
<evidence type="ECO:0000256" key="2">
    <source>
        <dbReference type="ARBA" id="ARBA00022598"/>
    </source>
</evidence>
<dbReference type="EMBL" id="FNED01000053">
    <property type="protein sequence ID" value="SDK40274.1"/>
    <property type="molecule type" value="Genomic_DNA"/>
</dbReference>
<protein>
    <submittedName>
        <fullName evidence="9">Glutamine synthetase</fullName>
    </submittedName>
</protein>
<evidence type="ECO:0000313" key="9">
    <source>
        <dbReference type="EMBL" id="KON97509.1"/>
    </source>
</evidence>
<reference evidence="9 11" key="1">
    <citation type="submission" date="2015-07" db="EMBL/GenBank/DDBJ databases">
        <title>Fjat-14205 dsm 2895.</title>
        <authorList>
            <person name="Liu B."/>
            <person name="Wang J."/>
            <person name="Zhu Y."/>
            <person name="Liu G."/>
            <person name="Chen Q."/>
            <person name="Chen Z."/>
            <person name="Lan J."/>
            <person name="Che J."/>
            <person name="Ge C."/>
            <person name="Shi H."/>
            <person name="Pan Z."/>
            <person name="Liu X."/>
        </authorList>
    </citation>
    <scope>NUCLEOTIDE SEQUENCE [LARGE SCALE GENOMIC DNA]</scope>
    <source>
        <strain evidence="9 11">DSM 2895</strain>
    </source>
</reference>
<dbReference type="PATRIC" id="fig|47500.8.peg.1867"/>
<gene>
    <name evidence="9" type="ORF">AF333_20595</name>
    <name evidence="10" type="ORF">SAMN04487909_1536</name>
</gene>
<dbReference type="GO" id="GO:0006542">
    <property type="term" value="P:glutamine biosynthetic process"/>
    <property type="evidence" value="ECO:0007669"/>
    <property type="project" value="InterPro"/>
</dbReference>
<evidence type="ECO:0000259" key="8">
    <source>
        <dbReference type="PROSITE" id="PS51987"/>
    </source>
</evidence>
<dbReference type="Proteomes" id="UP000037269">
    <property type="component" value="Unassembled WGS sequence"/>
</dbReference>
<evidence type="ECO:0000259" key="7">
    <source>
        <dbReference type="PROSITE" id="PS51986"/>
    </source>
</evidence>
<accession>A0A0D1Y2E7</accession>
<dbReference type="PANTHER" id="PTHR43785">
    <property type="entry name" value="GAMMA-GLUTAMYLPUTRESCINE SYNTHETASE"/>
    <property type="match status" value="1"/>
</dbReference>
<sequence>MTYTKAQVLQLMEEHQIEFVRIEFLDYTGVTRSRTIRKENVASAMEQGINFSTAIMSFDMFDEYIPNPMYGANDGDFFAVPDPSTFAIIPYRKNTARMLCDLVDINGDPWPGCPRNALKRILQEVEALVNGNIYMAYEQEAYLLKEENGQLVPADTSHCFSTDGVDIQENFIQEFVYSLEKMGIKTEQISSEYGPGQVEVNLRYDQCLKATDDQVTFMHLFKQIARKHDMIGTLMPKPFQHLSGSGLHVHISLYNKAGENLFKDVADARGLDLSEEAYYFIGGLLKHGRSLIAIGAPSINSYKRMQPGTWAPAHICYGSANRSVLVRIPEKRRERRFEFRGADGTCNPYLLSACLLAAGLDGIRNRIHPGEPLDVDASTLSEASMFEKGVQWGPRTLDEAVQSLSEDTILADTIGREIWEEFIKVKRTEWNKYCQQVSEWERSIFSQRF</sequence>
<evidence type="ECO:0000313" key="12">
    <source>
        <dbReference type="Proteomes" id="UP000182836"/>
    </source>
</evidence>
<dbReference type="Pfam" id="PF00120">
    <property type="entry name" value="Gln-synt_C"/>
    <property type="match status" value="1"/>
</dbReference>
<evidence type="ECO:0000256" key="1">
    <source>
        <dbReference type="ARBA" id="ARBA00009897"/>
    </source>
</evidence>
<dbReference type="InterPro" id="IPR014746">
    <property type="entry name" value="Gln_synth/guanido_kin_cat_dom"/>
</dbReference>
<proteinExistence type="inferred from homology"/>
<dbReference type="PROSITE" id="PS51986">
    <property type="entry name" value="GS_BETA_GRASP"/>
    <property type="match status" value="1"/>
</dbReference>
<evidence type="ECO:0000256" key="5">
    <source>
        <dbReference type="PROSITE-ProRule" id="PRU01330"/>
    </source>
</evidence>
<dbReference type="RefSeq" id="WP_043067046.1">
    <property type="nucleotide sequence ID" value="NZ_BJOA01000201.1"/>
</dbReference>
<keyword evidence="11" id="KW-1185">Reference proteome</keyword>
<dbReference type="Gene3D" id="3.10.20.70">
    <property type="entry name" value="Glutamine synthetase, N-terminal domain"/>
    <property type="match status" value="1"/>
</dbReference>
<dbReference type="GeneID" id="42307553"/>
<dbReference type="GO" id="GO:0005524">
    <property type="term" value="F:ATP binding"/>
    <property type="evidence" value="ECO:0007669"/>
    <property type="project" value="UniProtKB-KW"/>
</dbReference>
<dbReference type="InterPro" id="IPR036651">
    <property type="entry name" value="Gln_synt_N_sf"/>
</dbReference>
<dbReference type="AlphaFoldDB" id="A0A0D1Y2E7"/>